<reference evidence="2 3" key="1">
    <citation type="submission" date="2018-07" db="EMBL/GenBank/DDBJ databases">
        <title>Complete genome sequence of Psychrobacillus sp. PB01, isolated from iceberg, and comparative genome analysis of Psychrobacillus strains.</title>
        <authorList>
            <person name="Lee P.C."/>
        </authorList>
    </citation>
    <scope>NUCLEOTIDE SEQUENCE [LARGE SCALE GENOMIC DNA]</scope>
    <source>
        <strain evidence="2 3">PB01</strain>
    </source>
</reference>
<evidence type="ECO:0000256" key="1">
    <source>
        <dbReference type="SAM" id="Phobius"/>
    </source>
</evidence>
<accession>A0A5J6SPF6</accession>
<evidence type="ECO:0000313" key="3">
    <source>
        <dbReference type="Proteomes" id="UP000325517"/>
    </source>
</evidence>
<proteinExistence type="predicted"/>
<keyword evidence="1" id="KW-1133">Transmembrane helix</keyword>
<keyword evidence="1" id="KW-0812">Transmembrane</keyword>
<organism evidence="2 3">
    <name type="scientific">Psychrobacillus glaciei</name>
    <dbReference type="NCBI Taxonomy" id="2283160"/>
    <lineage>
        <taxon>Bacteria</taxon>
        <taxon>Bacillati</taxon>
        <taxon>Bacillota</taxon>
        <taxon>Bacilli</taxon>
        <taxon>Bacillales</taxon>
        <taxon>Bacillaceae</taxon>
        <taxon>Psychrobacillus</taxon>
    </lineage>
</organism>
<sequence>MSIFKKENLKGILWLFIIAFFGVSFLTHTDSYFNTKAINLLITGCYVNGGEAILEIHNNLTSNYSFECKPK</sequence>
<dbReference type="RefSeq" id="WP_151700280.1">
    <property type="nucleotide sequence ID" value="NZ_CP031223.1"/>
</dbReference>
<keyword evidence="1" id="KW-0472">Membrane</keyword>
<evidence type="ECO:0000313" key="2">
    <source>
        <dbReference type="EMBL" id="QFF99363.1"/>
    </source>
</evidence>
<dbReference type="OrthoDB" id="2455209at2"/>
<dbReference type="KEGG" id="psyo:PB01_11320"/>
<feature type="transmembrane region" description="Helical" evidence="1">
    <location>
        <begin position="12"/>
        <end position="29"/>
    </location>
</feature>
<name>A0A5J6SPF6_9BACI</name>
<protein>
    <submittedName>
        <fullName evidence="2">Uncharacterized protein</fullName>
    </submittedName>
</protein>
<dbReference type="AlphaFoldDB" id="A0A5J6SPF6"/>
<dbReference type="EMBL" id="CP031223">
    <property type="protein sequence ID" value="QFF99363.1"/>
    <property type="molecule type" value="Genomic_DNA"/>
</dbReference>
<dbReference type="Proteomes" id="UP000325517">
    <property type="component" value="Chromosome"/>
</dbReference>
<gene>
    <name evidence="2" type="ORF">PB01_11320</name>
</gene>
<keyword evidence="3" id="KW-1185">Reference proteome</keyword>